<dbReference type="AlphaFoldDB" id="A0A1Y0IFR0"/>
<dbReference type="Gene3D" id="3.40.30.10">
    <property type="entry name" value="Glutaredoxin"/>
    <property type="match status" value="1"/>
</dbReference>
<proteinExistence type="predicted"/>
<dbReference type="SUPFAM" id="SSF52833">
    <property type="entry name" value="Thioredoxin-like"/>
    <property type="match status" value="1"/>
</dbReference>
<protein>
    <recommendedName>
        <fullName evidence="3">Glutathione S-transferase</fullName>
    </recommendedName>
</protein>
<dbReference type="SUPFAM" id="SSF47616">
    <property type="entry name" value="GST C-terminal domain-like"/>
    <property type="match status" value="1"/>
</dbReference>
<dbReference type="InterPro" id="IPR036282">
    <property type="entry name" value="Glutathione-S-Trfase_C_sf"/>
</dbReference>
<dbReference type="OrthoDB" id="5516668at2"/>
<dbReference type="RefSeq" id="WP_087464031.1">
    <property type="nucleotide sequence ID" value="NZ_CP021425.1"/>
</dbReference>
<evidence type="ECO:0008006" key="3">
    <source>
        <dbReference type="Google" id="ProtNLM"/>
    </source>
</evidence>
<keyword evidence="2" id="KW-1185">Reference proteome</keyword>
<name>A0A1Y0IFR0_9GAMM</name>
<reference evidence="1 2" key="1">
    <citation type="submission" date="2017-05" db="EMBL/GenBank/DDBJ databases">
        <title>Genomic insights into alkan degradation activity of Oleiphilus messinensis.</title>
        <authorList>
            <person name="Kozyavkin S.A."/>
            <person name="Slesarev A.I."/>
            <person name="Golyshin P.N."/>
            <person name="Korzhenkov A."/>
            <person name="Golyshina O.N."/>
            <person name="Toshchakov S.V."/>
        </authorList>
    </citation>
    <scope>NUCLEOTIDE SEQUENCE [LARGE SCALE GENOMIC DNA]</scope>
    <source>
        <strain evidence="1 2">ME102</strain>
    </source>
</reference>
<organism evidence="1 2">
    <name type="scientific">Oleiphilus messinensis</name>
    <dbReference type="NCBI Taxonomy" id="141451"/>
    <lineage>
        <taxon>Bacteria</taxon>
        <taxon>Pseudomonadati</taxon>
        <taxon>Pseudomonadota</taxon>
        <taxon>Gammaproteobacteria</taxon>
        <taxon>Oceanospirillales</taxon>
        <taxon>Oleiphilaceae</taxon>
        <taxon>Oleiphilus</taxon>
    </lineage>
</organism>
<gene>
    <name evidence="1" type="ORF">OLMES_5368</name>
</gene>
<dbReference type="Proteomes" id="UP000196027">
    <property type="component" value="Chromosome"/>
</dbReference>
<dbReference type="Gene3D" id="1.20.1050.10">
    <property type="match status" value="1"/>
</dbReference>
<sequence>MSFEFTDLEQAQSTNGLYMTVVPGIPSPWTEAAKGILHIKNISWSAIRFDARDKAMRAWTHSRSAPTLMNEHDSPRSDWLEILHFAESHAPEPALLPEEPALQQQALELCKLICAESGLGWNRRLHGVHSGLTGEGGFPEPIAAYLGSKYGYDPEAGATYSQQVADQLSQLATVLQQQRSLGQPFYLGNRLTAVDIYSATFMAMFKPLPPTECPMLDLIRSAFESVDDRIQQALDPILLEHRDFIYREYLELPLKL</sequence>
<evidence type="ECO:0000313" key="2">
    <source>
        <dbReference type="Proteomes" id="UP000196027"/>
    </source>
</evidence>
<dbReference type="KEGG" id="ome:OLMES_5368"/>
<dbReference type="InterPro" id="IPR036249">
    <property type="entry name" value="Thioredoxin-like_sf"/>
</dbReference>
<evidence type="ECO:0000313" key="1">
    <source>
        <dbReference type="EMBL" id="ARU59348.1"/>
    </source>
</evidence>
<dbReference type="EMBL" id="CP021425">
    <property type="protein sequence ID" value="ARU59348.1"/>
    <property type="molecule type" value="Genomic_DNA"/>
</dbReference>
<accession>A0A1Y0IFR0</accession>